<evidence type="ECO:0000313" key="2">
    <source>
        <dbReference type="EMBL" id="AZS28241.1"/>
    </source>
</evidence>
<keyword evidence="1" id="KW-0732">Signal</keyword>
<dbReference type="AlphaFoldDB" id="A0A3S9VP62"/>
<feature type="signal peptide" evidence="1">
    <location>
        <begin position="1"/>
        <end position="24"/>
    </location>
</feature>
<gene>
    <name evidence="2" type="ORF">D8S85_00865</name>
</gene>
<accession>A0A3S9VP62</accession>
<evidence type="ECO:0000313" key="3">
    <source>
        <dbReference type="Proteomes" id="UP000270673"/>
    </source>
</evidence>
<dbReference type="Proteomes" id="UP000270673">
    <property type="component" value="Chromosome"/>
</dbReference>
<sequence length="539" mass="60751">MKRKNIMRKLMILFGAWFICGLDACVNDDGNYNYLPQDLVTIELPGSSNFGSSCIEGTEFVLEPKITWKNPEDEVYFTYTWIVDKDTISHDKVLKYIFPEIKDFYVSLYLTDERTNISYKNSGIFILRVETRYKTGFMVLYKESSGTSRLGFIKVPGNGETPDGFKYWNEKELYKQFHEGEDMGSNPVRLIQHFSSGISANDQILVIQRGGQGSLELDGVTLKKVILTKHEFVNEELPTIFDPLDVCYNERINLLLNSDGSLYNRMITISDAFQSNAYSNIPMNIDVDNGVSGGNITLLAQPANSSMTNTILAYDATPEHKRFILVSMAGNNRAGMAVVSSSAGEWPANYVPLDNLGDYNLVYACPYKDDLMTSWNDAYFYFILKDANGKHWIQSCYMPSSSIGKLQINPVSDILKELPQGDQITAKTKFLCHRSGDYLFFTGGINNDILYCYQVNTNKTTVFFNAKATITALSFNEGYTMFGYTGIAIGTTNGKVHFVDASRNSIISEGNPTIYKEFEGYGEVVDIIYKHTSAMMQYN</sequence>
<evidence type="ECO:0000256" key="1">
    <source>
        <dbReference type="SAM" id="SignalP"/>
    </source>
</evidence>
<dbReference type="EMBL" id="CP032819">
    <property type="protein sequence ID" value="AZS28241.1"/>
    <property type="molecule type" value="Genomic_DNA"/>
</dbReference>
<name>A0A3S9VP62_9BACT</name>
<protein>
    <recommendedName>
        <fullName evidence="4">DUF5074 domain-containing protein</fullName>
    </recommendedName>
</protein>
<dbReference type="KEGG" id="buy:D8S85_00865"/>
<proteinExistence type="predicted"/>
<reference evidence="2 3" key="1">
    <citation type="submission" date="2018-10" db="EMBL/GenBank/DDBJ databases">
        <title>Butyricimonas faecalis sp. nov., isolated from human faeces and emended description of the genus Butyricimonas.</title>
        <authorList>
            <person name="Le Roy T."/>
            <person name="Van der Smissen P."/>
            <person name="Paquot A."/>
            <person name="Delzenne N."/>
            <person name="Muccioli G."/>
            <person name="Collet J.-F."/>
            <person name="Cani P.D."/>
        </authorList>
    </citation>
    <scope>NUCLEOTIDE SEQUENCE [LARGE SCALE GENOMIC DNA]</scope>
    <source>
        <strain evidence="2 3">H184</strain>
    </source>
</reference>
<dbReference type="OrthoDB" id="1002465at2"/>
<organism evidence="2 3">
    <name type="scientific">Butyricimonas faecalis</name>
    <dbReference type="NCBI Taxonomy" id="2093856"/>
    <lineage>
        <taxon>Bacteria</taxon>
        <taxon>Pseudomonadati</taxon>
        <taxon>Bacteroidota</taxon>
        <taxon>Bacteroidia</taxon>
        <taxon>Bacteroidales</taxon>
        <taxon>Odoribacteraceae</taxon>
        <taxon>Butyricimonas</taxon>
    </lineage>
</organism>
<feature type="chain" id="PRO_5019302626" description="DUF5074 domain-containing protein" evidence="1">
    <location>
        <begin position="25"/>
        <end position="539"/>
    </location>
</feature>
<evidence type="ECO:0008006" key="4">
    <source>
        <dbReference type="Google" id="ProtNLM"/>
    </source>
</evidence>
<keyword evidence="3" id="KW-1185">Reference proteome</keyword>
<dbReference type="Pfam" id="PF16407">
    <property type="entry name" value="PKD_2"/>
    <property type="match status" value="1"/>
</dbReference>
<dbReference type="SUPFAM" id="SSF50978">
    <property type="entry name" value="WD40 repeat-like"/>
    <property type="match status" value="1"/>
</dbReference>
<dbReference type="InterPro" id="IPR032183">
    <property type="entry name" value="PKD-like"/>
</dbReference>
<dbReference type="InterPro" id="IPR036322">
    <property type="entry name" value="WD40_repeat_dom_sf"/>
</dbReference>